<feature type="domain" description="SWIM-type" evidence="2">
    <location>
        <begin position="409"/>
        <end position="446"/>
    </location>
</feature>
<keyword evidence="1" id="KW-0863">Zinc-finger</keyword>
<protein>
    <submittedName>
        <fullName evidence="3">SWIM zinc finger</fullName>
    </submittedName>
</protein>
<sequence length="447" mass="50586">MEDTLVYNYQRPSSLVKKDASEELFLSKYSEIQKNTDAPCFFWGNVSQPFILARCLITLSNIVKSSFNLSPFQMALLKDPIVTAGNSRLRFEGFSHCAGVYARVDVLPDGLDGEFLENGTTNVDFNQPMITALGSIRPNEKIILSVGDKEVGLYREEQKIVERKVPLPVKWIKGLSTVQIYLSQSEKLHTFNKIQTQQLFRGIPKGPVKSDYYLIIRGNKPMFSPVKSANAVCIGGLNRLRLLEPLLPYIDQMQVFPHADMQSTTWQLYMGHIRFSFSLSRESWRGFSGEGAVLDSLIDDISDEWIDALDKYAYANQSFNPTAFALDEKISLKKTDNLAGRLAAMGLLGYDLDDNGFFYRRLPFKLNRIIGLNPRMKNAEKLIAEGKVQILNKSLARTEARVEGTGVHHTVIIDDSKERCTCEWFSKYQGERGPCKHVLAVKKIVQM</sequence>
<evidence type="ECO:0000256" key="1">
    <source>
        <dbReference type="PROSITE-ProRule" id="PRU00325"/>
    </source>
</evidence>
<reference evidence="4" key="1">
    <citation type="submission" date="2017-01" db="EMBL/GenBank/DDBJ databases">
        <authorList>
            <person name="Varghese N."/>
            <person name="Submissions S."/>
        </authorList>
    </citation>
    <scope>NUCLEOTIDE SEQUENCE [LARGE SCALE GENOMIC DNA]</scope>
    <source>
        <strain evidence="4">DSM 17126</strain>
    </source>
</reference>
<organism evidence="3 4">
    <name type="scientific">Chryseobacterium shigense</name>
    <dbReference type="NCBI Taxonomy" id="297244"/>
    <lineage>
        <taxon>Bacteria</taxon>
        <taxon>Pseudomonadati</taxon>
        <taxon>Bacteroidota</taxon>
        <taxon>Flavobacteriia</taxon>
        <taxon>Flavobacteriales</taxon>
        <taxon>Weeksellaceae</taxon>
        <taxon>Chryseobacterium group</taxon>
        <taxon>Chryseobacterium</taxon>
    </lineage>
</organism>
<dbReference type="RefSeq" id="WP_076509742.1">
    <property type="nucleotide sequence ID" value="NZ_FTNY01000006.1"/>
</dbReference>
<dbReference type="EMBL" id="FTNY01000006">
    <property type="protein sequence ID" value="SIS48143.1"/>
    <property type="molecule type" value="Genomic_DNA"/>
</dbReference>
<dbReference type="InterPro" id="IPR007527">
    <property type="entry name" value="Znf_SWIM"/>
</dbReference>
<evidence type="ECO:0000313" key="4">
    <source>
        <dbReference type="Proteomes" id="UP000186373"/>
    </source>
</evidence>
<evidence type="ECO:0000313" key="3">
    <source>
        <dbReference type="EMBL" id="SIS48143.1"/>
    </source>
</evidence>
<gene>
    <name evidence="3" type="ORF">SAMN05421639_106176</name>
</gene>
<dbReference type="Pfam" id="PF04434">
    <property type="entry name" value="SWIM"/>
    <property type="match status" value="1"/>
</dbReference>
<keyword evidence="4" id="KW-1185">Reference proteome</keyword>
<dbReference type="AlphaFoldDB" id="A0A1N7JFK7"/>
<dbReference type="OrthoDB" id="7821105at2"/>
<dbReference type="PROSITE" id="PS50966">
    <property type="entry name" value="ZF_SWIM"/>
    <property type="match status" value="1"/>
</dbReference>
<evidence type="ECO:0000259" key="2">
    <source>
        <dbReference type="PROSITE" id="PS50966"/>
    </source>
</evidence>
<proteinExistence type="predicted"/>
<name>A0A1N7JFK7_9FLAO</name>
<dbReference type="Proteomes" id="UP000186373">
    <property type="component" value="Unassembled WGS sequence"/>
</dbReference>
<dbReference type="GO" id="GO:0008270">
    <property type="term" value="F:zinc ion binding"/>
    <property type="evidence" value="ECO:0007669"/>
    <property type="project" value="UniProtKB-KW"/>
</dbReference>
<keyword evidence="1" id="KW-0479">Metal-binding</keyword>
<keyword evidence="1" id="KW-0862">Zinc</keyword>
<accession>A0A1N7JFK7</accession>